<accession>A0A6H1ZBN0</accession>
<proteinExistence type="predicted"/>
<organism evidence="1">
    <name type="scientific">viral metagenome</name>
    <dbReference type="NCBI Taxonomy" id="1070528"/>
    <lineage>
        <taxon>unclassified sequences</taxon>
        <taxon>metagenomes</taxon>
        <taxon>organismal metagenomes</taxon>
    </lineage>
</organism>
<name>A0A6H1ZBN0_9ZZZZ</name>
<dbReference type="EMBL" id="MT144640">
    <property type="protein sequence ID" value="QJH96112.1"/>
    <property type="molecule type" value="Genomic_DNA"/>
</dbReference>
<evidence type="ECO:0000313" key="2">
    <source>
        <dbReference type="EMBL" id="QJA66469.1"/>
    </source>
</evidence>
<dbReference type="AlphaFoldDB" id="A0A6H1ZBN0"/>
<gene>
    <name evidence="4" type="ORF">MM415A00105_0003</name>
    <name evidence="2" type="ORF">MM415B00347_0037</name>
    <name evidence="1" type="ORF">TM448A00170_0055</name>
    <name evidence="3" type="ORF">TM448B00622_0007</name>
</gene>
<protein>
    <submittedName>
        <fullName evidence="1">Uncharacterized protein</fullName>
    </submittedName>
</protein>
<reference evidence="1" key="1">
    <citation type="submission" date="2020-03" db="EMBL/GenBank/DDBJ databases">
        <title>The deep terrestrial virosphere.</title>
        <authorList>
            <person name="Holmfeldt K."/>
            <person name="Nilsson E."/>
            <person name="Simone D."/>
            <person name="Lopez-Fernandez M."/>
            <person name="Wu X."/>
            <person name="de Brujin I."/>
            <person name="Lundin D."/>
            <person name="Andersson A."/>
            <person name="Bertilsson S."/>
            <person name="Dopson M."/>
        </authorList>
    </citation>
    <scope>NUCLEOTIDE SEQUENCE</scope>
    <source>
        <strain evidence="4">MM415A00105</strain>
        <strain evidence="2">MM415B00347</strain>
        <strain evidence="1">TM448A00170</strain>
        <strain evidence="3">TM448B00622</strain>
    </source>
</reference>
<evidence type="ECO:0000313" key="4">
    <source>
        <dbReference type="EMBL" id="QJI04611.1"/>
    </source>
</evidence>
<dbReference type="EMBL" id="MT145188">
    <property type="protein sequence ID" value="QJI04611.1"/>
    <property type="molecule type" value="Genomic_DNA"/>
</dbReference>
<sequence length="276" mass="29126">MSIDWLISPLAKLAGDNKWLKSLAGIANPLDVGVSNIRKGYKTGGIRGAIGGLSDTAAFGAGDFISPLYTDKQGDNPIYDRIGPIMAGYWGGPLAGFAADKYAQGSKYSEVGDLSGGSLSSGIGSYTGANSWFTDIFKNMLSGNSDSKDIQGLVAGGDAGKGGSYQLSKVEVNNKPWYSNLFTNNTLLNYLSGGGKSLSGGGTLGEGLDNVTYSKPSYSNKQLLEALKILMSKTRDDELQGNEDTEEASSELKNYTLLGSNLLAQNDLFNYLNPFS</sequence>
<dbReference type="EMBL" id="MT141555">
    <property type="protein sequence ID" value="QJA66469.1"/>
    <property type="molecule type" value="Genomic_DNA"/>
</dbReference>
<evidence type="ECO:0000313" key="1">
    <source>
        <dbReference type="EMBL" id="QJA44964.1"/>
    </source>
</evidence>
<dbReference type="EMBL" id="MT143983">
    <property type="protein sequence ID" value="QJA44964.1"/>
    <property type="molecule type" value="Genomic_DNA"/>
</dbReference>
<evidence type="ECO:0000313" key="3">
    <source>
        <dbReference type="EMBL" id="QJH96112.1"/>
    </source>
</evidence>